<dbReference type="PANTHER" id="PTHR43597">
    <property type="entry name" value="SULFUR ACCEPTOR PROTEIN CSDE"/>
    <property type="match status" value="1"/>
</dbReference>
<comment type="caution">
    <text evidence="1">The sequence shown here is derived from an EMBL/GenBank/DDBJ whole genome shotgun (WGS) entry which is preliminary data.</text>
</comment>
<reference evidence="1 2" key="1">
    <citation type="submission" date="2024-08" db="EMBL/GenBank/DDBJ databases">
        <title>Insights into the chromosomal genome structure of Flemingia macrophylla.</title>
        <authorList>
            <person name="Ding Y."/>
            <person name="Zhao Y."/>
            <person name="Bi W."/>
            <person name="Wu M."/>
            <person name="Zhao G."/>
            <person name="Gong Y."/>
            <person name="Li W."/>
            <person name="Zhang P."/>
        </authorList>
    </citation>
    <scope>NUCLEOTIDE SEQUENCE [LARGE SCALE GENOMIC DNA]</scope>
    <source>
        <strain evidence="1">DYQJB</strain>
        <tissue evidence="1">Leaf</tissue>
    </source>
</reference>
<accession>A0ABD1MJR3</accession>
<dbReference type="Proteomes" id="UP001603857">
    <property type="component" value="Unassembled WGS sequence"/>
</dbReference>
<gene>
    <name evidence="1" type="ORF">Fmac_010497</name>
</gene>
<name>A0ABD1MJR3_9FABA</name>
<evidence type="ECO:0000313" key="1">
    <source>
        <dbReference type="EMBL" id="KAL2336051.1"/>
    </source>
</evidence>
<protein>
    <submittedName>
        <fullName evidence="1">Uncharacterized protein</fullName>
    </submittedName>
</protein>
<dbReference type="PANTHER" id="PTHR43597:SF6">
    <property type="entry name" value="FE-S METABOLISM ASSOCIATED DOMAIN-CONTAINING PROTEIN"/>
    <property type="match status" value="1"/>
</dbReference>
<organism evidence="1 2">
    <name type="scientific">Flemingia macrophylla</name>
    <dbReference type="NCBI Taxonomy" id="520843"/>
    <lineage>
        <taxon>Eukaryota</taxon>
        <taxon>Viridiplantae</taxon>
        <taxon>Streptophyta</taxon>
        <taxon>Embryophyta</taxon>
        <taxon>Tracheophyta</taxon>
        <taxon>Spermatophyta</taxon>
        <taxon>Magnoliopsida</taxon>
        <taxon>eudicotyledons</taxon>
        <taxon>Gunneridae</taxon>
        <taxon>Pentapetalae</taxon>
        <taxon>rosids</taxon>
        <taxon>fabids</taxon>
        <taxon>Fabales</taxon>
        <taxon>Fabaceae</taxon>
        <taxon>Papilionoideae</taxon>
        <taxon>50 kb inversion clade</taxon>
        <taxon>NPAAA clade</taxon>
        <taxon>indigoferoid/millettioid clade</taxon>
        <taxon>Phaseoleae</taxon>
        <taxon>Flemingia</taxon>
    </lineage>
</organism>
<keyword evidence="2" id="KW-1185">Reference proteome</keyword>
<proteinExistence type="predicted"/>
<dbReference type="InterPro" id="IPR003808">
    <property type="entry name" value="Fe-S_metab-assoc_dom"/>
</dbReference>
<dbReference type="AlphaFoldDB" id="A0ABD1MJR3"/>
<sequence>MCLPPPPLFCPSPFPTSPPIPPAAAPHSRALMGGAVLDGSELGEVARFAVNDLVGLNVVGGGSGPSRVNMWHNVLVTMQKRTKQLVDQREGNVSFKIFPSLVVTADGVSQG</sequence>
<dbReference type="EMBL" id="JBGMDY010000004">
    <property type="protein sequence ID" value="KAL2336051.1"/>
    <property type="molecule type" value="Genomic_DNA"/>
</dbReference>
<evidence type="ECO:0000313" key="2">
    <source>
        <dbReference type="Proteomes" id="UP001603857"/>
    </source>
</evidence>